<feature type="domain" description="Prolamin-like" evidence="3">
    <location>
        <begin position="43"/>
        <end position="115"/>
    </location>
</feature>
<accession>A0AAW1LGI2</accession>
<keyword evidence="5" id="KW-1185">Reference proteome</keyword>
<feature type="chain" id="PRO_5043710488" description="Prolamin-like domain-containing protein" evidence="2">
    <location>
        <begin position="32"/>
        <end position="120"/>
    </location>
</feature>
<dbReference type="AlphaFoldDB" id="A0AAW1LGI2"/>
<evidence type="ECO:0000256" key="1">
    <source>
        <dbReference type="ARBA" id="ARBA00022729"/>
    </source>
</evidence>
<dbReference type="PANTHER" id="PTHR31951:SF22">
    <property type="entry name" value="ECA1 GAMETOGENESIS RELATED FAMILY"/>
    <property type="match status" value="1"/>
</dbReference>
<dbReference type="Proteomes" id="UP001443914">
    <property type="component" value="Unassembled WGS sequence"/>
</dbReference>
<reference evidence="4" key="1">
    <citation type="submission" date="2024-03" db="EMBL/GenBank/DDBJ databases">
        <title>WGS assembly of Saponaria officinalis var. Norfolk2.</title>
        <authorList>
            <person name="Jenkins J."/>
            <person name="Shu S."/>
            <person name="Grimwood J."/>
            <person name="Barry K."/>
            <person name="Goodstein D."/>
            <person name="Schmutz J."/>
            <person name="Leebens-Mack J."/>
            <person name="Osbourn A."/>
        </authorList>
    </citation>
    <scope>NUCLEOTIDE SEQUENCE [LARGE SCALE GENOMIC DNA]</scope>
    <source>
        <strain evidence="4">JIC</strain>
    </source>
</reference>
<name>A0AAW1LGI2_SAPOF</name>
<evidence type="ECO:0000256" key="2">
    <source>
        <dbReference type="SAM" id="SignalP"/>
    </source>
</evidence>
<dbReference type="InterPro" id="IPR008502">
    <property type="entry name" value="Prolamin-like"/>
</dbReference>
<gene>
    <name evidence="4" type="ORF">RND81_04G048600</name>
</gene>
<proteinExistence type="predicted"/>
<sequence length="120" mass="13486">MEPKTSSFRNLPVTIVLLIATLLYMASLSFGTPEVVNSDELQKCAVGLGGHCGDSLYKYVFENGVQVSEKCCSRLLTVGKDCHNLLAKVIIIYNRFSDKEVKKIHRKRDQVWENCKAVAY</sequence>
<feature type="signal peptide" evidence="2">
    <location>
        <begin position="1"/>
        <end position="31"/>
    </location>
</feature>
<protein>
    <recommendedName>
        <fullName evidence="3">Prolamin-like domain-containing protein</fullName>
    </recommendedName>
</protein>
<evidence type="ECO:0000313" key="4">
    <source>
        <dbReference type="EMBL" id="KAK9733170.1"/>
    </source>
</evidence>
<organism evidence="4 5">
    <name type="scientific">Saponaria officinalis</name>
    <name type="common">Common soapwort</name>
    <name type="synonym">Lychnis saponaria</name>
    <dbReference type="NCBI Taxonomy" id="3572"/>
    <lineage>
        <taxon>Eukaryota</taxon>
        <taxon>Viridiplantae</taxon>
        <taxon>Streptophyta</taxon>
        <taxon>Embryophyta</taxon>
        <taxon>Tracheophyta</taxon>
        <taxon>Spermatophyta</taxon>
        <taxon>Magnoliopsida</taxon>
        <taxon>eudicotyledons</taxon>
        <taxon>Gunneridae</taxon>
        <taxon>Pentapetalae</taxon>
        <taxon>Caryophyllales</taxon>
        <taxon>Caryophyllaceae</taxon>
        <taxon>Caryophylleae</taxon>
        <taxon>Saponaria</taxon>
    </lineage>
</organism>
<comment type="caution">
    <text evidence="4">The sequence shown here is derived from an EMBL/GenBank/DDBJ whole genome shotgun (WGS) entry which is preliminary data.</text>
</comment>
<evidence type="ECO:0000313" key="5">
    <source>
        <dbReference type="Proteomes" id="UP001443914"/>
    </source>
</evidence>
<dbReference type="EMBL" id="JBDFQZ010000004">
    <property type="protein sequence ID" value="KAK9733170.1"/>
    <property type="molecule type" value="Genomic_DNA"/>
</dbReference>
<evidence type="ECO:0000259" key="3">
    <source>
        <dbReference type="Pfam" id="PF05617"/>
    </source>
</evidence>
<dbReference type="Pfam" id="PF05617">
    <property type="entry name" value="Prolamin_like"/>
    <property type="match status" value="1"/>
</dbReference>
<dbReference type="PANTHER" id="PTHR31951">
    <property type="entry name" value="BIFUNCTIONAL INHIBITOR/LIPID-TRANSFER PROTEIN/SEED STORAGE 2S ALBUMIN SUPERFAMILY PROTEIN-RELATED"/>
    <property type="match status" value="1"/>
</dbReference>
<keyword evidence="1 2" id="KW-0732">Signal</keyword>